<protein>
    <submittedName>
        <fullName evidence="2">Putative phage tail protein</fullName>
    </submittedName>
</protein>
<organism evidence="2 3">
    <name type="scientific">Cupriavidus alkaliphilus</name>
    <dbReference type="NCBI Taxonomy" id="942866"/>
    <lineage>
        <taxon>Bacteria</taxon>
        <taxon>Pseudomonadati</taxon>
        <taxon>Pseudomonadota</taxon>
        <taxon>Betaproteobacteria</taxon>
        <taxon>Burkholderiales</taxon>
        <taxon>Burkholderiaceae</taxon>
        <taxon>Cupriavidus</taxon>
    </lineage>
</organism>
<dbReference type="EMBL" id="JACHWF010000001">
    <property type="protein sequence ID" value="MBB3006017.1"/>
    <property type="molecule type" value="Genomic_DNA"/>
</dbReference>
<comment type="caution">
    <text evidence="2">The sequence shown here is derived from an EMBL/GenBank/DDBJ whole genome shotgun (WGS) entry which is preliminary data.</text>
</comment>
<sequence length="121" mass="12825">MDENSSVDTITPTIAGFWAGVIGALVGVAGLVFSIYTFVEKEPNVRLLILSGWFAALLASVTAGTIAYKLVKLIAGMSQKIAILSTQLSESQADNRKLIEIDAYIIASATKRARPRSVPAA</sequence>
<accession>A0A7W4V6L3</accession>
<dbReference type="RefSeq" id="WP_183298550.1">
    <property type="nucleotide sequence ID" value="NZ_JACHWF010000001.1"/>
</dbReference>
<keyword evidence="1" id="KW-0472">Membrane</keyword>
<gene>
    <name evidence="2" type="ORF">FHX61_000633</name>
</gene>
<reference evidence="2 3" key="1">
    <citation type="submission" date="2020-08" db="EMBL/GenBank/DDBJ databases">
        <title>Genomic Encyclopedia of Type Strains, Phase IV (KMG-V): Genome sequencing to study the core and pangenomes of soil and plant-associated prokaryotes.</title>
        <authorList>
            <person name="Whitman W."/>
        </authorList>
    </citation>
    <scope>NUCLEOTIDE SEQUENCE [LARGE SCALE GENOMIC DNA]</scope>
    <source>
        <strain evidence="2 3">SLV-2362</strain>
    </source>
</reference>
<keyword evidence="1" id="KW-0812">Transmembrane</keyword>
<dbReference type="AlphaFoldDB" id="A0A7W4V6L3"/>
<keyword evidence="1" id="KW-1133">Transmembrane helix</keyword>
<evidence type="ECO:0000313" key="3">
    <source>
        <dbReference type="Proteomes" id="UP000578036"/>
    </source>
</evidence>
<keyword evidence="3" id="KW-1185">Reference proteome</keyword>
<feature type="transmembrane region" description="Helical" evidence="1">
    <location>
        <begin position="48"/>
        <end position="71"/>
    </location>
</feature>
<feature type="transmembrane region" description="Helical" evidence="1">
    <location>
        <begin position="12"/>
        <end position="36"/>
    </location>
</feature>
<dbReference type="Proteomes" id="UP000578036">
    <property type="component" value="Unassembled WGS sequence"/>
</dbReference>
<name>A0A7W4V6L3_9BURK</name>
<proteinExistence type="predicted"/>
<evidence type="ECO:0000313" key="2">
    <source>
        <dbReference type="EMBL" id="MBB3006017.1"/>
    </source>
</evidence>
<evidence type="ECO:0000256" key="1">
    <source>
        <dbReference type="SAM" id="Phobius"/>
    </source>
</evidence>